<evidence type="ECO:0000256" key="1">
    <source>
        <dbReference type="SAM" id="SignalP"/>
    </source>
</evidence>
<name>A0A1I0XGI3_9FIRM</name>
<dbReference type="STRING" id="1120918.SAMN05216249_106154"/>
<keyword evidence="3" id="KW-1185">Reference proteome</keyword>
<accession>A0A1I0XGI3</accession>
<gene>
    <name evidence="2" type="ORF">SAMN05216249_106154</name>
</gene>
<evidence type="ECO:0000313" key="2">
    <source>
        <dbReference type="EMBL" id="SFB00081.1"/>
    </source>
</evidence>
<evidence type="ECO:0000313" key="3">
    <source>
        <dbReference type="Proteomes" id="UP000198838"/>
    </source>
</evidence>
<sequence length="423" mass="46889">MKKIFTAILLIFVFLTGCGSGSQVDSSLVNDEPSSVKENVASQEAKKADSNDFESKDYIYKDSSGNTMYFYIVKSNLDKAVSLIGDALAYDSEGNLLDTCQKNIEIIGNGETSIMAFEFKGIEGIEKVECELSYSEDVYYTPVLNNISLEESVNKNNLTIEATNEGDLSAQFLEAYTLFFDKDDNVLSYDSSYIADINDELKPKATLSCQFDSEGEFEHAQCYLIARGDETEEAVKNEVSADDFSVRYFPFEAEGEDTEYFFAIKNNSDKTVEIQGNMTAYNQDNKALGAANGSIDVIASDEEIIMPFSFGSIDKIDHISYSLSFNENPVYDSVMAGLKMSKKQNSDSVEVTVENNGSKPAEYPQVYALFLGADEEVISYDLAFFTDDDNELKPGDSITNTLNAYGAYDSVELFLDARGEKEE</sequence>
<protein>
    <submittedName>
        <fullName evidence="2">Uncharacterized protein</fullName>
    </submittedName>
</protein>
<feature type="chain" id="PRO_5039594668" evidence="1">
    <location>
        <begin position="23"/>
        <end position="423"/>
    </location>
</feature>
<dbReference type="PROSITE" id="PS51257">
    <property type="entry name" value="PROKAR_LIPOPROTEIN"/>
    <property type="match status" value="1"/>
</dbReference>
<dbReference type="EMBL" id="FOJY01000006">
    <property type="protein sequence ID" value="SFB00081.1"/>
    <property type="molecule type" value="Genomic_DNA"/>
</dbReference>
<dbReference type="RefSeq" id="WP_092871597.1">
    <property type="nucleotide sequence ID" value="NZ_FOJY01000006.1"/>
</dbReference>
<reference evidence="2 3" key="1">
    <citation type="submission" date="2016-10" db="EMBL/GenBank/DDBJ databases">
        <authorList>
            <person name="de Groot N.N."/>
        </authorList>
    </citation>
    <scope>NUCLEOTIDE SEQUENCE [LARGE SCALE GENOMIC DNA]</scope>
    <source>
        <strain evidence="2 3">DSM 5522</strain>
    </source>
</reference>
<organism evidence="2 3">
    <name type="scientific">Acetitomaculum ruminis DSM 5522</name>
    <dbReference type="NCBI Taxonomy" id="1120918"/>
    <lineage>
        <taxon>Bacteria</taxon>
        <taxon>Bacillati</taxon>
        <taxon>Bacillota</taxon>
        <taxon>Clostridia</taxon>
        <taxon>Lachnospirales</taxon>
        <taxon>Lachnospiraceae</taxon>
        <taxon>Acetitomaculum</taxon>
    </lineage>
</organism>
<proteinExistence type="predicted"/>
<dbReference type="AlphaFoldDB" id="A0A1I0XGI3"/>
<keyword evidence="1" id="KW-0732">Signal</keyword>
<dbReference type="Proteomes" id="UP000198838">
    <property type="component" value="Unassembled WGS sequence"/>
</dbReference>
<dbReference type="OrthoDB" id="177750at2"/>
<feature type="signal peptide" evidence="1">
    <location>
        <begin position="1"/>
        <end position="22"/>
    </location>
</feature>